<dbReference type="PROSITE" id="PS51257">
    <property type="entry name" value="PROKAR_LIPOPROTEIN"/>
    <property type="match status" value="1"/>
</dbReference>
<evidence type="ECO:0008006" key="4">
    <source>
        <dbReference type="Google" id="ProtNLM"/>
    </source>
</evidence>
<keyword evidence="1" id="KW-0732">Signal</keyword>
<dbReference type="Proteomes" id="UP000573963">
    <property type="component" value="Unassembled WGS sequence"/>
</dbReference>
<comment type="caution">
    <text evidence="2">The sequence shown here is derived from an EMBL/GenBank/DDBJ whole genome shotgun (WGS) entry which is preliminary data.</text>
</comment>
<accession>A0AA44DJG4</accession>
<name>A0AA44DJG4_PARBF</name>
<evidence type="ECO:0000313" key="3">
    <source>
        <dbReference type="Proteomes" id="UP000573963"/>
    </source>
</evidence>
<feature type="signal peptide" evidence="1">
    <location>
        <begin position="1"/>
        <end position="24"/>
    </location>
</feature>
<evidence type="ECO:0000256" key="1">
    <source>
        <dbReference type="SAM" id="SignalP"/>
    </source>
</evidence>
<organism evidence="2 3">
    <name type="scientific">Paraclostridium bifermentans</name>
    <name type="common">Clostridium bifermentans</name>
    <dbReference type="NCBI Taxonomy" id="1490"/>
    <lineage>
        <taxon>Bacteria</taxon>
        <taxon>Bacillati</taxon>
        <taxon>Bacillota</taxon>
        <taxon>Clostridia</taxon>
        <taxon>Peptostreptococcales</taxon>
        <taxon>Peptostreptococcaceae</taxon>
        <taxon>Paraclostridium</taxon>
    </lineage>
</organism>
<evidence type="ECO:0000313" key="2">
    <source>
        <dbReference type="EMBL" id="NME08855.1"/>
    </source>
</evidence>
<reference evidence="2 3" key="1">
    <citation type="submission" date="2020-04" db="EMBL/GenBank/DDBJ databases">
        <authorList>
            <person name="Hitch T.C.A."/>
            <person name="Wylensek D."/>
            <person name="Clavel T."/>
        </authorList>
    </citation>
    <scope>NUCLEOTIDE SEQUENCE [LARGE SCALE GENOMIC DNA]</scope>
    <source>
        <strain evidence="2 3">Med78_4-601-WT-2</strain>
    </source>
</reference>
<proteinExistence type="predicted"/>
<protein>
    <recommendedName>
        <fullName evidence="4">Lipoprotein</fullName>
    </recommendedName>
</protein>
<dbReference type="RefSeq" id="WP_168931416.1">
    <property type="nucleotide sequence ID" value="NZ_JABAFD010000002.1"/>
</dbReference>
<dbReference type="AlphaFoldDB" id="A0AA44DJG4"/>
<sequence>MNIKIYKKLAIVLTLSIVIFSATGCESLGAFNLFQKSDSNKEYSISSILENAASTVENITSDVIGFTKDFIGDKDFREGEIEKIKAIPNEIKDNIDIFEKNSNGFGFNENNSIVKWGSDVYQKIKGSINELIELN</sequence>
<gene>
    <name evidence="2" type="ORF">HF875_04950</name>
</gene>
<dbReference type="EMBL" id="JABAFD010000002">
    <property type="protein sequence ID" value="NME08855.1"/>
    <property type="molecule type" value="Genomic_DNA"/>
</dbReference>
<feature type="chain" id="PRO_5041238925" description="Lipoprotein" evidence="1">
    <location>
        <begin position="25"/>
        <end position="135"/>
    </location>
</feature>